<evidence type="ECO:0000313" key="3">
    <source>
        <dbReference type="EMBL" id="TRM65850.1"/>
    </source>
</evidence>
<name>A0A550CM15_9AGAR</name>
<dbReference type="STRING" id="97359.A0A550CM15"/>
<dbReference type="GO" id="GO:0004553">
    <property type="term" value="F:hydrolase activity, hydrolyzing O-glycosyl compounds"/>
    <property type="evidence" value="ECO:0007669"/>
    <property type="project" value="InterPro"/>
</dbReference>
<feature type="chain" id="PRO_5021893255" description="GH16 domain-containing protein" evidence="1">
    <location>
        <begin position="20"/>
        <end position="207"/>
    </location>
</feature>
<dbReference type="GO" id="GO:0005975">
    <property type="term" value="P:carbohydrate metabolic process"/>
    <property type="evidence" value="ECO:0007669"/>
    <property type="project" value="InterPro"/>
</dbReference>
<organism evidence="3 4">
    <name type="scientific">Schizophyllum amplum</name>
    <dbReference type="NCBI Taxonomy" id="97359"/>
    <lineage>
        <taxon>Eukaryota</taxon>
        <taxon>Fungi</taxon>
        <taxon>Dikarya</taxon>
        <taxon>Basidiomycota</taxon>
        <taxon>Agaricomycotina</taxon>
        <taxon>Agaricomycetes</taxon>
        <taxon>Agaricomycetidae</taxon>
        <taxon>Agaricales</taxon>
        <taxon>Schizophyllaceae</taxon>
        <taxon>Schizophyllum</taxon>
    </lineage>
</organism>
<sequence length="207" mass="22890">MRRIQGLRAFWCFTTLVQADFSSATAGGNAESYLDQFGLQISDYPVDEKNAISHYFSPDNVALGAGSVDLTVRAYDGGEYVYGAEIVTADTTLYGSLRTVLKSSTTGGVCEGMFFYLPFDFDPSEDYHEYRIDWTESSTTFYVDGVQKVQHTTNVPYLATLGVWNVWSNGDPYWSAGPPTADSVTHIRSIEMYSGYAKEVEGTVCDV</sequence>
<dbReference type="AlphaFoldDB" id="A0A550CM15"/>
<dbReference type="CDD" id="cd00413">
    <property type="entry name" value="Glyco_hydrolase_16"/>
    <property type="match status" value="1"/>
</dbReference>
<gene>
    <name evidence="3" type="ORF">BD626DRAFT_546288</name>
</gene>
<keyword evidence="4" id="KW-1185">Reference proteome</keyword>
<proteinExistence type="predicted"/>
<feature type="domain" description="GH16" evidence="2">
    <location>
        <begin position="119"/>
        <end position="153"/>
    </location>
</feature>
<dbReference type="OrthoDB" id="25131at2759"/>
<dbReference type="Pfam" id="PF00722">
    <property type="entry name" value="Glyco_hydro_16"/>
    <property type="match status" value="1"/>
</dbReference>
<evidence type="ECO:0000259" key="2">
    <source>
        <dbReference type="Pfam" id="PF00722"/>
    </source>
</evidence>
<dbReference type="Gene3D" id="2.60.120.200">
    <property type="match status" value="2"/>
</dbReference>
<dbReference type="PANTHER" id="PTHR38121">
    <property type="entry name" value="GH16 DOMAIN-CONTAINING PROTEIN"/>
    <property type="match status" value="1"/>
</dbReference>
<accession>A0A550CM15</accession>
<dbReference type="PANTHER" id="PTHR38121:SF2">
    <property type="entry name" value="ACYLTRANSFERASE 3 DOMAIN-CONTAINING PROTEIN"/>
    <property type="match status" value="1"/>
</dbReference>
<evidence type="ECO:0000313" key="4">
    <source>
        <dbReference type="Proteomes" id="UP000320762"/>
    </source>
</evidence>
<evidence type="ECO:0000256" key="1">
    <source>
        <dbReference type="SAM" id="SignalP"/>
    </source>
</evidence>
<feature type="signal peptide" evidence="1">
    <location>
        <begin position="1"/>
        <end position="19"/>
    </location>
</feature>
<dbReference type="InterPro" id="IPR000757">
    <property type="entry name" value="Beta-glucanase-like"/>
</dbReference>
<dbReference type="EMBL" id="VDMD01000004">
    <property type="protein sequence ID" value="TRM65850.1"/>
    <property type="molecule type" value="Genomic_DNA"/>
</dbReference>
<dbReference type="SUPFAM" id="SSF49899">
    <property type="entry name" value="Concanavalin A-like lectins/glucanases"/>
    <property type="match status" value="1"/>
</dbReference>
<protein>
    <recommendedName>
        <fullName evidence="2">GH16 domain-containing protein</fullName>
    </recommendedName>
</protein>
<keyword evidence="1" id="KW-0732">Signal</keyword>
<reference evidence="3 4" key="1">
    <citation type="journal article" date="2019" name="New Phytol.">
        <title>Comparative genomics reveals unique wood-decay strategies and fruiting body development in the Schizophyllaceae.</title>
        <authorList>
            <person name="Almasi E."/>
            <person name="Sahu N."/>
            <person name="Krizsan K."/>
            <person name="Balint B."/>
            <person name="Kovacs G.M."/>
            <person name="Kiss B."/>
            <person name="Cseklye J."/>
            <person name="Drula E."/>
            <person name="Henrissat B."/>
            <person name="Nagy I."/>
            <person name="Chovatia M."/>
            <person name="Adam C."/>
            <person name="LaButti K."/>
            <person name="Lipzen A."/>
            <person name="Riley R."/>
            <person name="Grigoriev I.V."/>
            <person name="Nagy L.G."/>
        </authorList>
    </citation>
    <scope>NUCLEOTIDE SEQUENCE [LARGE SCALE GENOMIC DNA]</scope>
    <source>
        <strain evidence="3 4">NL-1724</strain>
    </source>
</reference>
<dbReference type="InterPro" id="IPR013320">
    <property type="entry name" value="ConA-like_dom_sf"/>
</dbReference>
<dbReference type="Proteomes" id="UP000320762">
    <property type="component" value="Unassembled WGS sequence"/>
</dbReference>
<comment type="caution">
    <text evidence="3">The sequence shown here is derived from an EMBL/GenBank/DDBJ whole genome shotgun (WGS) entry which is preliminary data.</text>
</comment>